<dbReference type="Gene3D" id="3.60.10.10">
    <property type="entry name" value="Endonuclease/exonuclease/phosphatase"/>
    <property type="match status" value="1"/>
</dbReference>
<name>A0A0M0LPM4_9EUKA</name>
<accession>A0A0M0LPM4</accession>
<dbReference type="SUPFAM" id="SSF56219">
    <property type="entry name" value="DNase I-like"/>
    <property type="match status" value="1"/>
</dbReference>
<dbReference type="AlphaFoldDB" id="A0A0M0LPM4"/>
<keyword evidence="2" id="KW-1185">Reference proteome</keyword>
<sequence>MGWNANGLTLIDARPDQLERDDAAGDEGDGSALKYHGDDKFEALIEYIQSHKIAAIGISEVHAQHDGGRAIADYLGMRLNWRSQRPAAKWKGVLPEYDPSVVFSAPAKDDHGGVLFAWDPNIMEKLEEDHVLRGRVLRVRLRMLHDDFSFDLFVCYMPVSSRSAEFHKLVWTALIEAASAAMSASLIIGDLNAETAARLKKTYGIDINKKAGKRPGEAYLHKLMSGNYSEDGSIWTRLGSEKTTFQCVEKVADGEGSDQYSYHVIDHVLQGPGMDKALAAGTHFVHGSKQYHLSVEIEIVTVAPELVQTCSSMKPKLGRMPQQPMAPRVRAKALAKRASERADALPERDYTGAGSLVDDADVMVSDDELFERRPLNDEMDAEPVGWAAYQDRVTAEAIESLRDYDMKRELAQTGALDELRKQKRGLTEEESAAALRSASMDFRLKHGTRTEILMETCKRVAREEIGAPAATNARKQSDGERLRRRITALQQVLQSASELRATSINFEGGKGPPTRWEILGDVDIREVRDLYGAGSTDIPPDLIKAKELAIAAVLIERTEAAYNEIRATTRLDYAIAQLEKASEQEIGFGRQAEAIIRRERPGALSRKDKGPGNTLVALRSGEGDRLLTGLACDEAVANLVEEANRASNVDLEAAGKRATAAT</sequence>
<organism evidence="1 2">
    <name type="scientific">Chrysochromulina tobinii</name>
    <dbReference type="NCBI Taxonomy" id="1460289"/>
    <lineage>
        <taxon>Eukaryota</taxon>
        <taxon>Haptista</taxon>
        <taxon>Haptophyta</taxon>
        <taxon>Prymnesiophyceae</taxon>
        <taxon>Prymnesiales</taxon>
        <taxon>Chrysochromulinaceae</taxon>
        <taxon>Chrysochromulina</taxon>
    </lineage>
</organism>
<evidence type="ECO:0000313" key="2">
    <source>
        <dbReference type="Proteomes" id="UP000037460"/>
    </source>
</evidence>
<dbReference type="InterPro" id="IPR036691">
    <property type="entry name" value="Endo/exonu/phosph_ase_sf"/>
</dbReference>
<evidence type="ECO:0008006" key="3">
    <source>
        <dbReference type="Google" id="ProtNLM"/>
    </source>
</evidence>
<comment type="caution">
    <text evidence="1">The sequence shown here is derived from an EMBL/GenBank/DDBJ whole genome shotgun (WGS) entry which is preliminary data.</text>
</comment>
<protein>
    <recommendedName>
        <fullName evidence="3">Endonuclease/exonuclease/phosphatase domain-containing protein</fullName>
    </recommendedName>
</protein>
<dbReference type="EMBL" id="JWZX01000435">
    <property type="protein sequence ID" value="KOO52974.1"/>
    <property type="molecule type" value="Genomic_DNA"/>
</dbReference>
<dbReference type="Proteomes" id="UP000037460">
    <property type="component" value="Unassembled WGS sequence"/>
</dbReference>
<proteinExistence type="predicted"/>
<evidence type="ECO:0000313" key="1">
    <source>
        <dbReference type="EMBL" id="KOO52974.1"/>
    </source>
</evidence>
<reference evidence="2" key="1">
    <citation type="journal article" date="2015" name="PLoS Genet.">
        <title>Genome Sequence and Transcriptome Analyses of Chrysochromulina tobin: Metabolic Tools for Enhanced Algal Fitness in the Prominent Order Prymnesiales (Haptophyceae).</title>
        <authorList>
            <person name="Hovde B.T."/>
            <person name="Deodato C.R."/>
            <person name="Hunsperger H.M."/>
            <person name="Ryken S.A."/>
            <person name="Yost W."/>
            <person name="Jha R.K."/>
            <person name="Patterson J."/>
            <person name="Monnat R.J. Jr."/>
            <person name="Barlow S.B."/>
            <person name="Starkenburg S.R."/>
            <person name="Cattolico R.A."/>
        </authorList>
    </citation>
    <scope>NUCLEOTIDE SEQUENCE</scope>
    <source>
        <strain evidence="2">CCMP291</strain>
    </source>
</reference>
<gene>
    <name evidence="1" type="ORF">Ctob_016264</name>
</gene>